<dbReference type="SUPFAM" id="SSF53613">
    <property type="entry name" value="Ribokinase-like"/>
    <property type="match status" value="1"/>
</dbReference>
<organism evidence="4 5">
    <name type="scientific">Novilysobacter selenitireducens</name>
    <dbReference type="NCBI Taxonomy" id="2872639"/>
    <lineage>
        <taxon>Bacteria</taxon>
        <taxon>Pseudomonadati</taxon>
        <taxon>Pseudomonadota</taxon>
        <taxon>Gammaproteobacteria</taxon>
        <taxon>Lysobacterales</taxon>
        <taxon>Lysobacteraceae</taxon>
        <taxon>Novilysobacter</taxon>
    </lineage>
</organism>
<dbReference type="InterPro" id="IPR013749">
    <property type="entry name" value="PM/HMP-P_kinase-1"/>
</dbReference>
<keyword evidence="4" id="KW-0808">Transferase</keyword>
<keyword evidence="5" id="KW-1185">Reference proteome</keyword>
<dbReference type="CDD" id="cd01169">
    <property type="entry name" value="HMPP_kinase"/>
    <property type="match status" value="1"/>
</dbReference>
<gene>
    <name evidence="4" type="primary">thiD</name>
    <name evidence="4" type="ORF">K6753_09745</name>
</gene>
<dbReference type="PANTHER" id="PTHR20858:SF17">
    <property type="entry name" value="HYDROXYMETHYLPYRIMIDINE_PHOSPHOMETHYLPYRIMIDINE KINASE THI20-RELATED"/>
    <property type="match status" value="1"/>
</dbReference>
<evidence type="ECO:0000313" key="5">
    <source>
        <dbReference type="Proteomes" id="UP001430954"/>
    </source>
</evidence>
<accession>A0ABS7T7F7</accession>
<dbReference type="InterPro" id="IPR029056">
    <property type="entry name" value="Ribokinase-like"/>
</dbReference>
<dbReference type="Pfam" id="PF08543">
    <property type="entry name" value="Phos_pyr_kin"/>
    <property type="match status" value="1"/>
</dbReference>
<dbReference type="NCBIfam" id="TIGR00097">
    <property type="entry name" value="HMP-P_kinase"/>
    <property type="match status" value="1"/>
</dbReference>
<reference evidence="4 5" key="1">
    <citation type="submission" date="2021-09" db="EMBL/GenBank/DDBJ databases">
        <title>Lysobacter sp. 13A isolated from the river sediment.</title>
        <authorList>
            <person name="Liu H."/>
            <person name="Li S."/>
            <person name="Mao S."/>
        </authorList>
    </citation>
    <scope>NUCLEOTIDE SEQUENCE [LARGE SCALE GENOMIC DNA]</scope>
    <source>
        <strain evidence="4 5">13A</strain>
    </source>
</reference>
<evidence type="ECO:0000256" key="2">
    <source>
        <dbReference type="ARBA" id="ARBA00012135"/>
    </source>
</evidence>
<protein>
    <recommendedName>
        <fullName evidence="2">hydroxymethylpyrimidine kinase</fullName>
        <ecNumber evidence="2">2.7.1.49</ecNumber>
    </recommendedName>
</protein>
<dbReference type="EMBL" id="JAINZW010000004">
    <property type="protein sequence ID" value="MBZ4039815.1"/>
    <property type="molecule type" value="Genomic_DNA"/>
</dbReference>
<dbReference type="Proteomes" id="UP001430954">
    <property type="component" value="Unassembled WGS sequence"/>
</dbReference>
<evidence type="ECO:0000256" key="1">
    <source>
        <dbReference type="ARBA" id="ARBA00004948"/>
    </source>
</evidence>
<evidence type="ECO:0000259" key="3">
    <source>
        <dbReference type="Pfam" id="PF08543"/>
    </source>
</evidence>
<proteinExistence type="predicted"/>
<name>A0ABS7T7F7_9GAMM</name>
<dbReference type="GO" id="GO:0008972">
    <property type="term" value="F:phosphomethylpyrimidine kinase activity"/>
    <property type="evidence" value="ECO:0007669"/>
    <property type="project" value="UniProtKB-EC"/>
</dbReference>
<feature type="domain" description="Pyridoxamine kinase/Phosphomethylpyrimidine kinase" evidence="3">
    <location>
        <begin position="18"/>
        <end position="257"/>
    </location>
</feature>
<sequence>MNPTDSRPPSALTIAGSDSGGGAGIQADLKTFAAHGVHGLSAVTALTAQHTRGVTAVHVPPIDILRAQIDACFEDFRIGAVKLGMLATADVIHAVADALERHAPPHVVLDPVMVATSGARLLEPEALDAMRLRLMPMATILTPNIPEAELLLGRSITSAAQAVDALQALRSAGARAVLLKGGHLDEGTRVIDRLLEGPDGTEFIHERLTVEGHGTGCTLASSIAAHLCRGLTVRDACEAATAYIARALALGYRPGKGPVVVLDHFGAARVQ</sequence>
<dbReference type="GO" id="GO:0008902">
    <property type="term" value="F:hydroxymethylpyrimidine kinase activity"/>
    <property type="evidence" value="ECO:0007669"/>
    <property type="project" value="UniProtKB-EC"/>
</dbReference>
<keyword evidence="4" id="KW-0418">Kinase</keyword>
<dbReference type="InterPro" id="IPR004399">
    <property type="entry name" value="HMP/HMP-P_kinase_dom"/>
</dbReference>
<dbReference type="PANTHER" id="PTHR20858">
    <property type="entry name" value="PHOSPHOMETHYLPYRIMIDINE KINASE"/>
    <property type="match status" value="1"/>
</dbReference>
<evidence type="ECO:0000313" key="4">
    <source>
        <dbReference type="EMBL" id="MBZ4039815.1"/>
    </source>
</evidence>
<comment type="caution">
    <text evidence="4">The sequence shown here is derived from an EMBL/GenBank/DDBJ whole genome shotgun (WGS) entry which is preliminary data.</text>
</comment>
<dbReference type="RefSeq" id="WP_223676269.1">
    <property type="nucleotide sequence ID" value="NZ_JAINZW010000004.1"/>
</dbReference>
<dbReference type="EC" id="2.7.1.49" evidence="2"/>
<dbReference type="Gene3D" id="3.40.1190.20">
    <property type="match status" value="1"/>
</dbReference>
<comment type="pathway">
    <text evidence="1">Cofactor biosynthesis; thiamine diphosphate biosynthesis.</text>
</comment>